<reference evidence="6" key="1">
    <citation type="submission" date="2017-10" db="EMBL/GenBank/DDBJ databases">
        <title>Massilia psychrophilum sp. nov., a novel purple-pigmented bacterium isolated from Tianshan glacier, Xinjiang Municipality, China.</title>
        <authorList>
            <person name="Wang H."/>
        </authorList>
    </citation>
    <scope>NUCLEOTIDE SEQUENCE [LARGE SCALE GENOMIC DNA]</scope>
    <source>
        <strain evidence="6">B2</strain>
    </source>
</reference>
<keyword evidence="4" id="KW-0804">Transcription</keyword>
<feature type="domain" description="HTH lysR-type" evidence="5">
    <location>
        <begin position="1"/>
        <end position="59"/>
    </location>
</feature>
<name>A0A2D2DKM4_9BURK</name>
<dbReference type="GO" id="GO:0043565">
    <property type="term" value="F:sequence-specific DNA binding"/>
    <property type="evidence" value="ECO:0007669"/>
    <property type="project" value="TreeGrafter"/>
</dbReference>
<dbReference type="Proteomes" id="UP000229897">
    <property type="component" value="Chromosome"/>
</dbReference>
<dbReference type="InterPro" id="IPR036390">
    <property type="entry name" value="WH_DNA-bd_sf"/>
</dbReference>
<comment type="similarity">
    <text evidence="1">Belongs to the LysR transcriptional regulatory family.</text>
</comment>
<organism evidence="6 7">
    <name type="scientific">Massilia violaceinigra</name>
    <dbReference type="NCBI Taxonomy" id="2045208"/>
    <lineage>
        <taxon>Bacteria</taxon>
        <taxon>Pseudomonadati</taxon>
        <taxon>Pseudomonadota</taxon>
        <taxon>Betaproteobacteria</taxon>
        <taxon>Burkholderiales</taxon>
        <taxon>Oxalobacteraceae</taxon>
        <taxon>Telluria group</taxon>
        <taxon>Massilia</taxon>
    </lineage>
</organism>
<dbReference type="KEGG" id="mass:CR152_14075"/>
<dbReference type="RefSeq" id="WP_099875479.1">
    <property type="nucleotide sequence ID" value="NZ_CP024608.1"/>
</dbReference>
<gene>
    <name evidence="6" type="ORF">CR152_14075</name>
</gene>
<dbReference type="InterPro" id="IPR005119">
    <property type="entry name" value="LysR_subst-bd"/>
</dbReference>
<dbReference type="AlphaFoldDB" id="A0A2D2DKM4"/>
<evidence type="ECO:0000256" key="1">
    <source>
        <dbReference type="ARBA" id="ARBA00009437"/>
    </source>
</evidence>
<dbReference type="InterPro" id="IPR058163">
    <property type="entry name" value="LysR-type_TF_proteobact-type"/>
</dbReference>
<sequence length="295" mass="32084">MDRITAMRVFVEVAGSGSFSASADKLDMSRAMVTRYVSEMEKWLGTRLLQRTTRRVTLTDAGETCLRRSQQMLSLSENMEEETASSGELRGLLRVTCSLSFGHAQLAQALVRFTARHPRLKIDLNLNEGALNLVEARIDLAIRISGEPSPLLIARPLAQCDSLLVASPAYLAAHGAPATPQELEQHRCLSHANVGRSIWSFARDGEAVQVGVVSYFSANDATALLASALAGGGIAMLPTYLVNPVVASGELACVLPQWRVPALTIYAIYPSRRQLSPAVRALLDFLVEHFAVLPW</sequence>
<dbReference type="PROSITE" id="PS50931">
    <property type="entry name" value="HTH_LYSR"/>
    <property type="match status" value="1"/>
</dbReference>
<evidence type="ECO:0000256" key="2">
    <source>
        <dbReference type="ARBA" id="ARBA00023015"/>
    </source>
</evidence>
<dbReference type="SUPFAM" id="SSF53850">
    <property type="entry name" value="Periplasmic binding protein-like II"/>
    <property type="match status" value="1"/>
</dbReference>
<evidence type="ECO:0000256" key="3">
    <source>
        <dbReference type="ARBA" id="ARBA00023125"/>
    </source>
</evidence>
<evidence type="ECO:0000256" key="4">
    <source>
        <dbReference type="ARBA" id="ARBA00023163"/>
    </source>
</evidence>
<dbReference type="GO" id="GO:0006351">
    <property type="term" value="P:DNA-templated transcription"/>
    <property type="evidence" value="ECO:0007669"/>
    <property type="project" value="TreeGrafter"/>
</dbReference>
<keyword evidence="2" id="KW-0805">Transcription regulation</keyword>
<accession>A0A2D2DKM4</accession>
<dbReference type="GO" id="GO:0003700">
    <property type="term" value="F:DNA-binding transcription factor activity"/>
    <property type="evidence" value="ECO:0007669"/>
    <property type="project" value="InterPro"/>
</dbReference>
<dbReference type="Gene3D" id="3.40.190.290">
    <property type="match status" value="1"/>
</dbReference>
<dbReference type="InterPro" id="IPR000847">
    <property type="entry name" value="LysR_HTH_N"/>
</dbReference>
<evidence type="ECO:0000313" key="6">
    <source>
        <dbReference type="EMBL" id="ATQ75521.1"/>
    </source>
</evidence>
<keyword evidence="3" id="KW-0238">DNA-binding</keyword>
<dbReference type="CDD" id="cd08422">
    <property type="entry name" value="PBP2_CrgA_like"/>
    <property type="match status" value="1"/>
</dbReference>
<dbReference type="InterPro" id="IPR036388">
    <property type="entry name" value="WH-like_DNA-bd_sf"/>
</dbReference>
<dbReference type="Pfam" id="PF00126">
    <property type="entry name" value="HTH_1"/>
    <property type="match status" value="1"/>
</dbReference>
<dbReference type="SUPFAM" id="SSF46785">
    <property type="entry name" value="Winged helix' DNA-binding domain"/>
    <property type="match status" value="1"/>
</dbReference>
<dbReference type="FunFam" id="1.10.10.10:FF:000001">
    <property type="entry name" value="LysR family transcriptional regulator"/>
    <property type="match status" value="1"/>
</dbReference>
<dbReference type="PANTHER" id="PTHR30537:SF35">
    <property type="entry name" value="TRANSCRIPTIONAL REGULATORY PROTEIN"/>
    <property type="match status" value="1"/>
</dbReference>
<evidence type="ECO:0000259" key="5">
    <source>
        <dbReference type="PROSITE" id="PS50931"/>
    </source>
</evidence>
<keyword evidence="7" id="KW-1185">Reference proteome</keyword>
<dbReference type="EMBL" id="CP024608">
    <property type="protein sequence ID" value="ATQ75521.1"/>
    <property type="molecule type" value="Genomic_DNA"/>
</dbReference>
<protein>
    <submittedName>
        <fullName evidence="6">LysR family transcriptional regulator</fullName>
    </submittedName>
</protein>
<dbReference type="PANTHER" id="PTHR30537">
    <property type="entry name" value="HTH-TYPE TRANSCRIPTIONAL REGULATOR"/>
    <property type="match status" value="1"/>
</dbReference>
<dbReference type="FunFam" id="3.40.190.290:FF:000001">
    <property type="entry name" value="Transcriptional regulator, LysR family"/>
    <property type="match status" value="1"/>
</dbReference>
<dbReference type="OrthoDB" id="9786526at2"/>
<proteinExistence type="inferred from homology"/>
<dbReference type="Pfam" id="PF03466">
    <property type="entry name" value="LysR_substrate"/>
    <property type="match status" value="1"/>
</dbReference>
<dbReference type="Gene3D" id="1.10.10.10">
    <property type="entry name" value="Winged helix-like DNA-binding domain superfamily/Winged helix DNA-binding domain"/>
    <property type="match status" value="1"/>
</dbReference>
<evidence type="ECO:0000313" key="7">
    <source>
        <dbReference type="Proteomes" id="UP000229897"/>
    </source>
</evidence>